<keyword evidence="3" id="KW-0547">Nucleotide-binding</keyword>
<evidence type="ECO:0000256" key="4">
    <source>
        <dbReference type="ARBA" id="ARBA00022840"/>
    </source>
</evidence>
<feature type="transmembrane region" description="Helical" evidence="7">
    <location>
        <begin position="256"/>
        <end position="278"/>
    </location>
</feature>
<organism evidence="10 11">
    <name type="scientific">Actinoallomurus bryophytorum</name>
    <dbReference type="NCBI Taxonomy" id="1490222"/>
    <lineage>
        <taxon>Bacteria</taxon>
        <taxon>Bacillati</taxon>
        <taxon>Actinomycetota</taxon>
        <taxon>Actinomycetes</taxon>
        <taxon>Streptosporangiales</taxon>
        <taxon>Thermomonosporaceae</taxon>
        <taxon>Actinoallomurus</taxon>
    </lineage>
</organism>
<dbReference type="InterPro" id="IPR003439">
    <property type="entry name" value="ABC_transporter-like_ATP-bd"/>
</dbReference>
<dbReference type="GO" id="GO:0016887">
    <property type="term" value="F:ATP hydrolysis activity"/>
    <property type="evidence" value="ECO:0007669"/>
    <property type="project" value="InterPro"/>
</dbReference>
<evidence type="ECO:0000256" key="7">
    <source>
        <dbReference type="SAM" id="Phobius"/>
    </source>
</evidence>
<dbReference type="PANTHER" id="PTHR43394:SF1">
    <property type="entry name" value="ATP-BINDING CASSETTE SUB-FAMILY B MEMBER 10, MITOCHONDRIAL"/>
    <property type="match status" value="1"/>
</dbReference>
<comment type="caution">
    <text evidence="10">The sequence shown here is derived from an EMBL/GenBank/DDBJ whole genome shotgun (WGS) entry which is preliminary data.</text>
</comment>
<comment type="subcellular location">
    <subcellularLocation>
        <location evidence="1">Cell membrane</location>
        <topology evidence="1">Multi-pass membrane protein</topology>
    </subcellularLocation>
</comment>
<proteinExistence type="predicted"/>
<dbReference type="PROSITE" id="PS50929">
    <property type="entry name" value="ABC_TM1F"/>
    <property type="match status" value="1"/>
</dbReference>
<keyword evidence="5 7" id="KW-1133">Transmembrane helix</keyword>
<protein>
    <submittedName>
        <fullName evidence="10">ATP-binding cassette subfamily B protein</fullName>
    </submittedName>
</protein>
<name>A0A543CS72_9ACTN</name>
<evidence type="ECO:0000256" key="3">
    <source>
        <dbReference type="ARBA" id="ARBA00022741"/>
    </source>
</evidence>
<feature type="domain" description="ABC transmembrane type-1" evidence="9">
    <location>
        <begin position="217"/>
        <end position="313"/>
    </location>
</feature>
<keyword evidence="2 7" id="KW-0812">Transmembrane</keyword>
<evidence type="ECO:0000259" key="9">
    <source>
        <dbReference type="PROSITE" id="PS50929"/>
    </source>
</evidence>
<evidence type="ECO:0000256" key="6">
    <source>
        <dbReference type="ARBA" id="ARBA00023136"/>
    </source>
</evidence>
<dbReference type="PANTHER" id="PTHR43394">
    <property type="entry name" value="ATP-DEPENDENT PERMEASE MDL1, MITOCHONDRIAL"/>
    <property type="match status" value="1"/>
</dbReference>
<dbReference type="InterPro" id="IPR036640">
    <property type="entry name" value="ABC1_TM_sf"/>
</dbReference>
<dbReference type="SUPFAM" id="SSF52540">
    <property type="entry name" value="P-loop containing nucleoside triphosphate hydrolases"/>
    <property type="match status" value="1"/>
</dbReference>
<dbReference type="RefSeq" id="WP_141958816.1">
    <property type="nucleotide sequence ID" value="NZ_VFOZ01000001.1"/>
</dbReference>
<evidence type="ECO:0000256" key="2">
    <source>
        <dbReference type="ARBA" id="ARBA00022692"/>
    </source>
</evidence>
<dbReference type="InterPro" id="IPR027417">
    <property type="entry name" value="P-loop_NTPase"/>
</dbReference>
<dbReference type="InterPro" id="IPR039421">
    <property type="entry name" value="Type_1_exporter"/>
</dbReference>
<reference evidence="10 11" key="1">
    <citation type="submission" date="2019-06" db="EMBL/GenBank/DDBJ databases">
        <title>Sequencing the genomes of 1000 actinobacteria strains.</title>
        <authorList>
            <person name="Klenk H.-P."/>
        </authorList>
    </citation>
    <scope>NUCLEOTIDE SEQUENCE [LARGE SCALE GENOMIC DNA]</scope>
    <source>
        <strain evidence="10 11">DSM 102200</strain>
    </source>
</reference>
<dbReference type="Gene3D" id="1.20.1560.10">
    <property type="entry name" value="ABC transporter type 1, transmembrane domain"/>
    <property type="match status" value="1"/>
</dbReference>
<dbReference type="InterPro" id="IPR017871">
    <property type="entry name" value="ABC_transporter-like_CS"/>
</dbReference>
<gene>
    <name evidence="10" type="ORF">FB559_5466</name>
</gene>
<dbReference type="SMART" id="SM00382">
    <property type="entry name" value="AAA"/>
    <property type="match status" value="1"/>
</dbReference>
<dbReference type="OrthoDB" id="9806127at2"/>
<dbReference type="SUPFAM" id="SSF90123">
    <property type="entry name" value="ABC transporter transmembrane region"/>
    <property type="match status" value="1"/>
</dbReference>
<sequence>MSGTPAAPWRRGNVVRILVGPAWHAAPGMLVWAFAATTVASFASATFPLGFHFMVDGALAHDEARVVVGACVVAVLFTIAWTLSTMSAGRNSVLTDRVSAFLVQRIAYLVNAVPGLEHLERPDLLSEIDQLREGRRTLAGAVRQLLGGWQVVIRSGAIIVLLATVYPPVMVVPLIGLVPMLADRRASRIQQASGDELAADRRLADQLFTLATTADTAKELRTYGLTGTLAARHAAIAERVRARSVRSALRSAVWEGLGWICYSAGFVVVILVLVLRAVHGHTSPGQVVMAVSLMRRAQVQVSSASDTAGSLATAVRTARRLLWLERYVAGSRPEAAGAAPERLGTGIRLESVSFTYPGRDEPVLHGVDLDLPAGSTVAVVGENGAGKTTLVKLLTRMYVPDEGRILIDGTDLSTVSADRWRERTTAVFQDFLRPSLTAGEVVGIGDLPRIGDEEAVGAAVSRGGATRVVERLPDGLSTPLGRWFTGGHELSGGQWQRLALARGLMRPDPLLTVLDEPTASLDAMAEARLFSRFAQLSRAGRESGGVTLLISHRFSTVRMADLIVVLDQGRVAEMGDHETLLRAGGAYAQLFTLQARAYLDRP</sequence>
<dbReference type="Proteomes" id="UP000316096">
    <property type="component" value="Unassembled WGS sequence"/>
</dbReference>
<keyword evidence="11" id="KW-1185">Reference proteome</keyword>
<feature type="transmembrane region" description="Helical" evidence="7">
    <location>
        <begin position="157"/>
        <end position="182"/>
    </location>
</feature>
<evidence type="ECO:0000259" key="8">
    <source>
        <dbReference type="PROSITE" id="PS50893"/>
    </source>
</evidence>
<feature type="domain" description="ABC transporter" evidence="8">
    <location>
        <begin position="347"/>
        <end position="593"/>
    </location>
</feature>
<evidence type="ECO:0000313" key="11">
    <source>
        <dbReference type="Proteomes" id="UP000316096"/>
    </source>
</evidence>
<dbReference type="PROSITE" id="PS50893">
    <property type="entry name" value="ABC_TRANSPORTER_2"/>
    <property type="match status" value="1"/>
</dbReference>
<dbReference type="GO" id="GO:0005524">
    <property type="term" value="F:ATP binding"/>
    <property type="evidence" value="ECO:0007669"/>
    <property type="project" value="UniProtKB-KW"/>
</dbReference>
<dbReference type="EMBL" id="VFOZ01000001">
    <property type="protein sequence ID" value="TQL99767.1"/>
    <property type="molecule type" value="Genomic_DNA"/>
</dbReference>
<feature type="transmembrane region" description="Helical" evidence="7">
    <location>
        <begin position="29"/>
        <end position="54"/>
    </location>
</feature>
<dbReference type="AlphaFoldDB" id="A0A543CS72"/>
<keyword evidence="6 7" id="KW-0472">Membrane</keyword>
<accession>A0A543CS72</accession>
<evidence type="ECO:0000313" key="10">
    <source>
        <dbReference type="EMBL" id="TQL99767.1"/>
    </source>
</evidence>
<dbReference type="Gene3D" id="3.40.50.300">
    <property type="entry name" value="P-loop containing nucleotide triphosphate hydrolases"/>
    <property type="match status" value="1"/>
</dbReference>
<dbReference type="GO" id="GO:0015421">
    <property type="term" value="F:ABC-type oligopeptide transporter activity"/>
    <property type="evidence" value="ECO:0007669"/>
    <property type="project" value="TreeGrafter"/>
</dbReference>
<dbReference type="PROSITE" id="PS00211">
    <property type="entry name" value="ABC_TRANSPORTER_1"/>
    <property type="match status" value="1"/>
</dbReference>
<dbReference type="GO" id="GO:0005886">
    <property type="term" value="C:plasma membrane"/>
    <property type="evidence" value="ECO:0007669"/>
    <property type="project" value="UniProtKB-SubCell"/>
</dbReference>
<evidence type="ECO:0000256" key="1">
    <source>
        <dbReference type="ARBA" id="ARBA00004651"/>
    </source>
</evidence>
<dbReference type="InterPro" id="IPR003593">
    <property type="entry name" value="AAA+_ATPase"/>
</dbReference>
<keyword evidence="4 10" id="KW-0067">ATP-binding</keyword>
<dbReference type="Pfam" id="PF00005">
    <property type="entry name" value="ABC_tran"/>
    <property type="match status" value="1"/>
</dbReference>
<evidence type="ECO:0000256" key="5">
    <source>
        <dbReference type="ARBA" id="ARBA00022989"/>
    </source>
</evidence>
<dbReference type="InterPro" id="IPR011527">
    <property type="entry name" value="ABC1_TM_dom"/>
</dbReference>
<feature type="transmembrane region" description="Helical" evidence="7">
    <location>
        <begin position="66"/>
        <end position="84"/>
    </location>
</feature>